<evidence type="ECO:0000259" key="1">
    <source>
        <dbReference type="Pfam" id="PF08878"/>
    </source>
</evidence>
<organism evidence="2 3">
    <name type="scientific">Lactococcus lactis subsp. lactis</name>
    <name type="common">Streptococcus lactis</name>
    <dbReference type="NCBI Taxonomy" id="1360"/>
    <lineage>
        <taxon>Bacteria</taxon>
        <taxon>Bacillati</taxon>
        <taxon>Bacillota</taxon>
        <taxon>Bacilli</taxon>
        <taxon>Lactobacillales</taxon>
        <taxon>Streptococcaceae</taxon>
        <taxon>Lactococcus</taxon>
    </lineage>
</organism>
<dbReference type="InterPro" id="IPR014976">
    <property type="entry name" value="AbpA_HamA_C"/>
</dbReference>
<evidence type="ECO:0000313" key="2">
    <source>
        <dbReference type="EMBL" id="ARD98858.1"/>
    </source>
</evidence>
<sequence length="306" mass="34161">MSDSYISPTIISGNFDNIFTEVEHSSSLGLINNNELRIFQLPLQDYAFRFDVLQEFIEDNIGRYVFSRSTIDGLKSEGKEETISFRAFKELLKKGQVDVKGTGQELGELLIYAFLEQVLHAPKLMSKVELNTLGEPSEIESIHLYSFTDNNIDIYQLIFGSSSIVGDLGEAIDEVRKSIIKIASTQKNQLQLIDANVLNSNFNEETAEKIKTLIIPQKRGSQSPESAYGIFLGYTLGLQSAGKTPRQFAVSASKKVRFDIEHCVQRLAEIINISGLAGYSFYVYVLPFNDAESDKKNIMKEVLGGG</sequence>
<dbReference type="AlphaFoldDB" id="A0A1V0NFZ8"/>
<dbReference type="EMBL" id="CP015897">
    <property type="protein sequence ID" value="ARD98858.1"/>
    <property type="molecule type" value="Genomic_DNA"/>
</dbReference>
<gene>
    <name evidence="2" type="ORF">LL275_1228</name>
</gene>
<dbReference type="RefSeq" id="WP_064973538.1">
    <property type="nucleotide sequence ID" value="NZ_CP129159.1"/>
</dbReference>
<dbReference type="Proteomes" id="UP000192085">
    <property type="component" value="Chromosome"/>
</dbReference>
<dbReference type="Pfam" id="PF08878">
    <property type="entry name" value="HamA"/>
    <property type="match status" value="1"/>
</dbReference>
<protein>
    <recommendedName>
        <fullName evidence="1">Anti-bacteriophage protein A/HamA C-terminal domain-containing protein</fullName>
    </recommendedName>
</protein>
<feature type="domain" description="Anti-bacteriophage protein A/HamA C-terminal" evidence="1">
    <location>
        <begin position="20"/>
        <end position="301"/>
    </location>
</feature>
<name>A0A1V0NFZ8_LACLL</name>
<evidence type="ECO:0000313" key="3">
    <source>
        <dbReference type="Proteomes" id="UP000192085"/>
    </source>
</evidence>
<accession>A0A1V0NFZ8</accession>
<reference evidence="2 3" key="1">
    <citation type="journal article" date="2017" name="BMC Genomics">
        <title>Comparative and functional genomics of the Lactococcus lactis taxon; insights into evolution and niche adaptation.</title>
        <authorList>
            <person name="Kelleher P."/>
            <person name="Bottacini F."/>
            <person name="Mahony J."/>
            <person name="Kilcawley K.N."/>
            <person name="van Sinderen D."/>
        </authorList>
    </citation>
    <scope>NUCLEOTIDE SEQUENCE [LARGE SCALE GENOMIC DNA]</scope>
    <source>
        <strain evidence="2 3">275</strain>
    </source>
</reference>
<proteinExistence type="predicted"/>